<dbReference type="GO" id="GO:0006412">
    <property type="term" value="P:translation"/>
    <property type="evidence" value="ECO:0007669"/>
    <property type="project" value="UniProtKB-UniRule"/>
</dbReference>
<dbReference type="EMBL" id="LJCQ01000085">
    <property type="protein sequence ID" value="KPV47363.1"/>
    <property type="molecule type" value="Genomic_DNA"/>
</dbReference>
<dbReference type="Proteomes" id="UP000050515">
    <property type="component" value="Unassembled WGS sequence"/>
</dbReference>
<dbReference type="RefSeq" id="WP_048101419.1">
    <property type="nucleotide sequence ID" value="NZ_JBBYJF010000012.1"/>
</dbReference>
<dbReference type="InterPro" id="IPR001593">
    <property type="entry name" value="Ribosomal_eS1"/>
</dbReference>
<proteinExistence type="inferred from homology"/>
<evidence type="ECO:0000313" key="5">
    <source>
        <dbReference type="Proteomes" id="UP000050515"/>
    </source>
</evidence>
<evidence type="ECO:0000256" key="2">
    <source>
        <dbReference type="ARBA" id="ARBA00023274"/>
    </source>
</evidence>
<dbReference type="GO" id="GO:0005840">
    <property type="term" value="C:ribosome"/>
    <property type="evidence" value="ECO:0007669"/>
    <property type="project" value="UniProtKB-KW"/>
</dbReference>
<reference evidence="4 5" key="1">
    <citation type="submission" date="2015-09" db="EMBL/GenBank/DDBJ databases">
        <title>Draft genome sequence of Acidiplasma aeolicum DSM 18409.</title>
        <authorList>
            <person name="Hemp J."/>
        </authorList>
    </citation>
    <scope>NUCLEOTIDE SEQUENCE [LARGE SCALE GENOMIC DNA]</scope>
    <source>
        <strain evidence="4 5">V</strain>
    </source>
</reference>
<sequence length="210" mass="23939">MVDKRKVNTKDKWKEKSWYTVVAPSYFGEKEIALTPGSDPRYIINRTVAVPVSEFTGNFKKSSSMVLFKIDNCIGKKCSTVFIGHKVSDDAIRRMVRRRRERIDIITAVTTKDLYKIVVKIVLVADNKLTGTKRAEVRATVVSYISDRAANMKLSELALYLIGDDIYNDISDALKDIYPIKKIEIRRSEVEGKSEQTVLNETPVEQEVEN</sequence>
<accession>A0A0P9H018</accession>
<dbReference type="HAMAP" id="MF_00359">
    <property type="entry name" value="Ribosomal_eS1"/>
    <property type="match status" value="1"/>
</dbReference>
<dbReference type="AlphaFoldDB" id="A0A0P9H018"/>
<evidence type="ECO:0000256" key="1">
    <source>
        <dbReference type="ARBA" id="ARBA00022980"/>
    </source>
</evidence>
<comment type="similarity">
    <text evidence="3">Belongs to the eukaryotic ribosomal protein eS1 family.</text>
</comment>
<keyword evidence="2 3" id="KW-0687">Ribonucleoprotein</keyword>
<dbReference type="SMART" id="SM01397">
    <property type="entry name" value="Ribosomal_S3Ae"/>
    <property type="match status" value="1"/>
</dbReference>
<protein>
    <recommendedName>
        <fullName evidence="3">Small ribosomal subunit protein eS1</fullName>
    </recommendedName>
</protein>
<dbReference type="InterPro" id="IPR030838">
    <property type="entry name" value="Ribosomal_eS1_arc"/>
</dbReference>
<evidence type="ECO:0000256" key="3">
    <source>
        <dbReference type="HAMAP-Rule" id="MF_00359"/>
    </source>
</evidence>
<dbReference type="Pfam" id="PF01015">
    <property type="entry name" value="Ribosomal_S3Ae"/>
    <property type="match status" value="1"/>
</dbReference>
<gene>
    <name evidence="3" type="primary">rps3ae</name>
    <name evidence="4" type="ORF">SE19_01385</name>
</gene>
<dbReference type="GO" id="GO:1990904">
    <property type="term" value="C:ribonucleoprotein complex"/>
    <property type="evidence" value="ECO:0007669"/>
    <property type="project" value="UniProtKB-KW"/>
</dbReference>
<dbReference type="NCBIfam" id="NF003142">
    <property type="entry name" value="PRK04057.1"/>
    <property type="match status" value="1"/>
</dbReference>
<dbReference type="PATRIC" id="fig|507754.4.peg.683"/>
<organism evidence="4 5">
    <name type="scientific">Acidiplasma aeolicum</name>
    <dbReference type="NCBI Taxonomy" id="507754"/>
    <lineage>
        <taxon>Archaea</taxon>
        <taxon>Methanobacteriati</taxon>
        <taxon>Thermoplasmatota</taxon>
        <taxon>Thermoplasmata</taxon>
        <taxon>Thermoplasmatales</taxon>
        <taxon>Ferroplasmaceae</taxon>
        <taxon>Acidiplasma</taxon>
    </lineage>
</organism>
<comment type="caution">
    <text evidence="4">The sequence shown here is derived from an EMBL/GenBank/DDBJ whole genome shotgun (WGS) entry which is preliminary data.</text>
</comment>
<evidence type="ECO:0000313" key="4">
    <source>
        <dbReference type="EMBL" id="KPV47363.1"/>
    </source>
</evidence>
<dbReference type="GO" id="GO:0003735">
    <property type="term" value="F:structural constituent of ribosome"/>
    <property type="evidence" value="ECO:0007669"/>
    <property type="project" value="InterPro"/>
</dbReference>
<keyword evidence="1 3" id="KW-0689">Ribosomal protein</keyword>
<dbReference type="GeneID" id="84222601"/>
<name>A0A0P9H018_9ARCH</name>